<dbReference type="AlphaFoldDB" id="A0A1T4XZS3"/>
<gene>
    <name evidence="1" type="ORF">SAMN04244570_1535</name>
</gene>
<reference evidence="2" key="1">
    <citation type="submission" date="2017-02" db="EMBL/GenBank/DDBJ databases">
        <authorList>
            <person name="Varghese N."/>
            <person name="Submissions S."/>
        </authorList>
    </citation>
    <scope>NUCLEOTIDE SEQUENCE [LARGE SCALE GENOMIC DNA]</scope>
    <source>
        <strain evidence="2">DSM 23966</strain>
    </source>
</reference>
<dbReference type="EMBL" id="FUYJ01000002">
    <property type="protein sequence ID" value="SKA95074.1"/>
    <property type="molecule type" value="Genomic_DNA"/>
</dbReference>
<proteinExistence type="predicted"/>
<dbReference type="Proteomes" id="UP000190042">
    <property type="component" value="Unassembled WGS sequence"/>
</dbReference>
<protein>
    <submittedName>
        <fullName evidence="1">Uncharacterized protein</fullName>
    </submittedName>
</protein>
<keyword evidence="2" id="KW-1185">Reference proteome</keyword>
<evidence type="ECO:0000313" key="1">
    <source>
        <dbReference type="EMBL" id="SKA95074.1"/>
    </source>
</evidence>
<evidence type="ECO:0000313" key="2">
    <source>
        <dbReference type="Proteomes" id="UP000190042"/>
    </source>
</evidence>
<organism evidence="1 2">
    <name type="scientific">Sporosarcina newyorkensis</name>
    <dbReference type="NCBI Taxonomy" id="759851"/>
    <lineage>
        <taxon>Bacteria</taxon>
        <taxon>Bacillati</taxon>
        <taxon>Bacillota</taxon>
        <taxon>Bacilli</taxon>
        <taxon>Bacillales</taxon>
        <taxon>Caryophanaceae</taxon>
        <taxon>Sporosarcina</taxon>
    </lineage>
</organism>
<sequence length="474" mass="51986">MLEKWKIVFMTLFLIGMAPIVMHAEENEAEQEPKQRKGIISGVVDVVADTVSSAGNVVNETVEMTGKTVQQTVEFTEDTVKSVAEPPAEKPVKQIVERTAEFVQGTVENTIPVVNQTTETVRETAGNVTEITEEVPIVSHANPVVEETVDFTSTTADRTVNLVNESVNTVTASTDKPIKRVVEDTADFISETVNGTVPIVEETTEMVQGIVQDVARVTEELPELPVVTPVVDQTTELVKDTVDTVKGTTDQTVSETVDAVVGTIQKPDEIVMEKEPEFPSEVITSEKQNTEIARVPSVPLNKSNFNSKKEPDDLELEVESEDIQKEAINSSLKSDGLHEASKAADLMHKLYVSRQFMEQQERTPVGSNSSYKMNLPGQYEGNGKNLNRSVTKNVKAAPFEAFITTGSSSITTTSSSVSSSHVNISADLSSEYLVNVQLVSNRWYLESTIGKLQWVHEPPGQPPKQLLFYTLAFN</sequence>
<name>A0A1T4XZS3_9BACL</name>
<accession>A0A1T4XZS3</accession>